<dbReference type="AlphaFoldDB" id="A0A8C6ZFF6"/>
<sequence length="85" mass="9756">MSSPCRASGRFPLHVLVWNNDYRRLDEELRDQDVDQRDPRGRTLLHLAVSLGYIESAKVLLQHKADVTKENAQGWTGKESLWLPA</sequence>
<keyword evidence="1" id="KW-0040">ANK repeat</keyword>
<keyword evidence="3" id="KW-1185">Reference proteome</keyword>
<dbReference type="InterPro" id="IPR036770">
    <property type="entry name" value="Ankyrin_rpt-contain_sf"/>
</dbReference>
<proteinExistence type="predicted"/>
<dbReference type="Gene3D" id="1.25.40.20">
    <property type="entry name" value="Ankyrin repeat-containing domain"/>
    <property type="match status" value="1"/>
</dbReference>
<dbReference type="PROSITE" id="PS50088">
    <property type="entry name" value="ANK_REPEAT"/>
    <property type="match status" value="1"/>
</dbReference>
<feature type="repeat" description="ANK" evidence="1">
    <location>
        <begin position="40"/>
        <end position="72"/>
    </location>
</feature>
<reference evidence="2" key="1">
    <citation type="submission" date="2025-08" db="UniProtKB">
        <authorList>
            <consortium name="Ensembl"/>
        </authorList>
    </citation>
    <scope>IDENTIFICATION</scope>
</reference>
<dbReference type="Proteomes" id="UP000694420">
    <property type="component" value="Unplaced"/>
</dbReference>
<dbReference type="GO" id="GO:0005737">
    <property type="term" value="C:cytoplasm"/>
    <property type="evidence" value="ECO:0007669"/>
    <property type="project" value="TreeGrafter"/>
</dbReference>
<dbReference type="PANTHER" id="PTHR12447:SF4">
    <property type="entry name" value="ANKYRIN REPEAT DOMAIN-CONTAINING PROTEIN 13A"/>
    <property type="match status" value="1"/>
</dbReference>
<organism evidence="2 3">
    <name type="scientific">Nothoprocta perdicaria</name>
    <name type="common">Chilean tinamou</name>
    <name type="synonym">Crypturus perdicarius</name>
    <dbReference type="NCBI Taxonomy" id="30464"/>
    <lineage>
        <taxon>Eukaryota</taxon>
        <taxon>Metazoa</taxon>
        <taxon>Chordata</taxon>
        <taxon>Craniata</taxon>
        <taxon>Vertebrata</taxon>
        <taxon>Euteleostomi</taxon>
        <taxon>Archelosauria</taxon>
        <taxon>Archosauria</taxon>
        <taxon>Dinosauria</taxon>
        <taxon>Saurischia</taxon>
        <taxon>Theropoda</taxon>
        <taxon>Coelurosauria</taxon>
        <taxon>Aves</taxon>
        <taxon>Palaeognathae</taxon>
        <taxon>Tinamiformes</taxon>
        <taxon>Tinamidae</taxon>
        <taxon>Nothoprocta</taxon>
    </lineage>
</organism>
<dbReference type="SUPFAM" id="SSF48403">
    <property type="entry name" value="Ankyrin repeat"/>
    <property type="match status" value="1"/>
</dbReference>
<name>A0A8C6ZFF6_NOTPE</name>
<evidence type="ECO:0000313" key="2">
    <source>
        <dbReference type="Ensembl" id="ENSNPEP00000011444.1"/>
    </source>
</evidence>
<dbReference type="SMART" id="SM00248">
    <property type="entry name" value="ANK"/>
    <property type="match status" value="1"/>
</dbReference>
<dbReference type="InterPro" id="IPR021832">
    <property type="entry name" value="ANKRD13"/>
</dbReference>
<dbReference type="Pfam" id="PF12796">
    <property type="entry name" value="Ank_2"/>
    <property type="match status" value="1"/>
</dbReference>
<dbReference type="InterPro" id="IPR002110">
    <property type="entry name" value="Ankyrin_rpt"/>
</dbReference>
<evidence type="ECO:0000256" key="1">
    <source>
        <dbReference type="PROSITE-ProRule" id="PRU00023"/>
    </source>
</evidence>
<protein>
    <submittedName>
        <fullName evidence="2">Uncharacterized protein</fullName>
    </submittedName>
</protein>
<dbReference type="PROSITE" id="PS50297">
    <property type="entry name" value="ANK_REP_REGION"/>
    <property type="match status" value="1"/>
</dbReference>
<reference evidence="2" key="2">
    <citation type="submission" date="2025-09" db="UniProtKB">
        <authorList>
            <consortium name="Ensembl"/>
        </authorList>
    </citation>
    <scope>IDENTIFICATION</scope>
</reference>
<dbReference type="PANTHER" id="PTHR12447">
    <property type="entry name" value="ANKYRIN REPEAT DOMAIN-CONTAINING PROTEIN 13"/>
    <property type="match status" value="1"/>
</dbReference>
<accession>A0A8C6ZFF6</accession>
<dbReference type="Ensembl" id="ENSNPET00000011733.1">
    <property type="protein sequence ID" value="ENSNPEP00000011444.1"/>
    <property type="gene ID" value="ENSNPEG00000008589.1"/>
</dbReference>
<evidence type="ECO:0000313" key="3">
    <source>
        <dbReference type="Proteomes" id="UP000694420"/>
    </source>
</evidence>